<reference evidence="1 2" key="1">
    <citation type="journal article" date="2020" name="Nature">
        <title>Six reference-quality genomes reveal evolution of bat adaptations.</title>
        <authorList>
            <person name="Jebb D."/>
            <person name="Huang Z."/>
            <person name="Pippel M."/>
            <person name="Hughes G.M."/>
            <person name="Lavrichenko K."/>
            <person name="Devanna P."/>
            <person name="Winkler S."/>
            <person name="Jermiin L.S."/>
            <person name="Skirmuntt E.C."/>
            <person name="Katzourakis A."/>
            <person name="Burkitt-Gray L."/>
            <person name="Ray D.A."/>
            <person name="Sullivan K.A.M."/>
            <person name="Roscito J.G."/>
            <person name="Kirilenko B.M."/>
            <person name="Davalos L.M."/>
            <person name="Corthals A.P."/>
            <person name="Power M.L."/>
            <person name="Jones G."/>
            <person name="Ransome R.D."/>
            <person name="Dechmann D.K.N."/>
            <person name="Locatelli A.G."/>
            <person name="Puechmaille S.J."/>
            <person name="Fedrigo O."/>
            <person name="Jarvis E.D."/>
            <person name="Hiller M."/>
            <person name="Vernes S.C."/>
            <person name="Myers E.W."/>
            <person name="Teeling E.C."/>
        </authorList>
    </citation>
    <scope>NUCLEOTIDE SEQUENCE [LARGE SCALE GENOMIC DNA]</scope>
    <source>
        <strain evidence="1">MPipKuh1</strain>
        <tissue evidence="1">Flight muscle</tissue>
    </source>
</reference>
<name>A0A7J7XBP6_PIPKU</name>
<gene>
    <name evidence="1" type="ORF">mPipKuh1_010599</name>
</gene>
<comment type="caution">
    <text evidence="1">The sequence shown here is derived from an EMBL/GenBank/DDBJ whole genome shotgun (WGS) entry which is preliminary data.</text>
</comment>
<evidence type="ECO:0000313" key="1">
    <source>
        <dbReference type="EMBL" id="KAF6346816.1"/>
    </source>
</evidence>
<dbReference type="EMBL" id="JACAGB010000008">
    <property type="protein sequence ID" value="KAF6346816.1"/>
    <property type="molecule type" value="Genomic_DNA"/>
</dbReference>
<evidence type="ECO:0000313" key="2">
    <source>
        <dbReference type="Proteomes" id="UP000558488"/>
    </source>
</evidence>
<keyword evidence="2" id="KW-1185">Reference proteome</keyword>
<proteinExistence type="predicted"/>
<dbReference type="Proteomes" id="UP000558488">
    <property type="component" value="Unassembled WGS sequence"/>
</dbReference>
<sequence length="124" mass="13392">MVLTLRWHLTGDGREPNVYSLLKELHCWESHSMRNVAPSSTAFTLTFTIDPVGTTGQSHLHLLADVVHTVGFIQRLHLKAGAFATATGPAGPRHLQDRMAIGILNGELGEEGMPGLQRMVNGGA</sequence>
<protein>
    <submittedName>
        <fullName evidence="1">Uncharacterized protein</fullName>
    </submittedName>
</protein>
<dbReference type="AlphaFoldDB" id="A0A7J7XBP6"/>
<organism evidence="1 2">
    <name type="scientific">Pipistrellus kuhlii</name>
    <name type="common">Kuhl's pipistrelle</name>
    <dbReference type="NCBI Taxonomy" id="59472"/>
    <lineage>
        <taxon>Eukaryota</taxon>
        <taxon>Metazoa</taxon>
        <taxon>Chordata</taxon>
        <taxon>Craniata</taxon>
        <taxon>Vertebrata</taxon>
        <taxon>Euteleostomi</taxon>
        <taxon>Mammalia</taxon>
        <taxon>Eutheria</taxon>
        <taxon>Laurasiatheria</taxon>
        <taxon>Chiroptera</taxon>
        <taxon>Yangochiroptera</taxon>
        <taxon>Vespertilionidae</taxon>
        <taxon>Pipistrellus</taxon>
    </lineage>
</organism>
<accession>A0A7J7XBP6</accession>